<dbReference type="EMBL" id="JAAWVQ010149607">
    <property type="protein sequence ID" value="MBN3285561.1"/>
    <property type="molecule type" value="Genomic_DNA"/>
</dbReference>
<keyword evidence="2 3" id="KW-0808">Transferase</keyword>
<comment type="similarity">
    <text evidence="1 3">Belongs to the sulfotransferase 1 family.</text>
</comment>
<dbReference type="PANTHER" id="PTHR11783">
    <property type="entry name" value="SULFOTRANSFERASE SULT"/>
    <property type="match status" value="1"/>
</dbReference>
<dbReference type="InterPro" id="IPR027417">
    <property type="entry name" value="P-loop_NTPase"/>
</dbReference>
<dbReference type="EC" id="2.8.2.-" evidence="3"/>
<gene>
    <name evidence="5" type="primary">Sult6b1_0</name>
    <name evidence="5" type="ORF">GTO93_0019902</name>
</gene>
<keyword evidence="6" id="KW-1185">Reference proteome</keyword>
<comment type="caution">
    <text evidence="5">The sequence shown here is derived from an EMBL/GenBank/DDBJ whole genome shotgun (WGS) entry which is preliminary data.</text>
</comment>
<feature type="non-terminal residue" evidence="5">
    <location>
        <position position="294"/>
    </location>
</feature>
<evidence type="ECO:0000313" key="5">
    <source>
        <dbReference type="EMBL" id="MBN3285561.1"/>
    </source>
</evidence>
<feature type="non-terminal residue" evidence="5">
    <location>
        <position position="1"/>
    </location>
</feature>
<sequence length="294" mass="33979">VEEVEAMIETAKNRKPEDLEFKYKGILYPSLLCQPENVDAMESFEAREDDILLAAYPKCGYNWVIEVLNKMAFSAGKLKNPKYIPYLEFTNPEKMKKLSTLPSTRILGTHMSPNNIPVSFFEKKSKILVVLRNPKDTAVSYFHFYNKNPVLPTFESWDKFFSLYISGDVMWGSYFDYAVLWEKHIDSENVKFVTFEDLKANLPEGIEKIAKYLNYTLSDEQIRTIAEECTFDAMKEKSKETHGSFGKVIFRKGGVGDWKNHLIEEQSKEMDAKFEQCLAGTKIGAMIKYEVHCK</sequence>
<dbReference type="Gene3D" id="3.40.50.300">
    <property type="entry name" value="P-loop containing nucleotide triphosphate hydrolases"/>
    <property type="match status" value="1"/>
</dbReference>
<name>A0ABS2YHB9_POLSP</name>
<organism evidence="5 6">
    <name type="scientific">Polyodon spathula</name>
    <name type="common">North American paddlefish</name>
    <name type="synonym">Squalus spathula</name>
    <dbReference type="NCBI Taxonomy" id="7913"/>
    <lineage>
        <taxon>Eukaryota</taxon>
        <taxon>Metazoa</taxon>
        <taxon>Chordata</taxon>
        <taxon>Craniata</taxon>
        <taxon>Vertebrata</taxon>
        <taxon>Euteleostomi</taxon>
        <taxon>Actinopterygii</taxon>
        <taxon>Chondrostei</taxon>
        <taxon>Acipenseriformes</taxon>
        <taxon>Polyodontidae</taxon>
        <taxon>Polyodon</taxon>
    </lineage>
</organism>
<proteinExistence type="inferred from homology"/>
<reference evidence="5" key="1">
    <citation type="journal article" date="2021" name="Cell">
        <title>Tracing the genetic footprints of vertebrate landing in non-teleost ray-finned fishes.</title>
        <authorList>
            <person name="Bi X."/>
            <person name="Wang K."/>
            <person name="Yang L."/>
            <person name="Pan H."/>
            <person name="Jiang H."/>
            <person name="Wei Q."/>
            <person name="Fang M."/>
            <person name="Yu H."/>
            <person name="Zhu C."/>
            <person name="Cai Y."/>
            <person name="He Y."/>
            <person name="Gan X."/>
            <person name="Zeng H."/>
            <person name="Yu D."/>
            <person name="Zhu Y."/>
            <person name="Jiang H."/>
            <person name="Qiu Q."/>
            <person name="Yang H."/>
            <person name="Zhang Y.E."/>
            <person name="Wang W."/>
            <person name="Zhu M."/>
            <person name="He S."/>
            <person name="Zhang G."/>
        </authorList>
    </citation>
    <scope>NUCLEOTIDE SEQUENCE</scope>
    <source>
        <strain evidence="5">Pddl_001</strain>
    </source>
</reference>
<evidence type="ECO:0000259" key="4">
    <source>
        <dbReference type="Pfam" id="PF00685"/>
    </source>
</evidence>
<protein>
    <recommendedName>
        <fullName evidence="3">Sulfotransferase</fullName>
        <ecNumber evidence="3">2.8.2.-</ecNumber>
    </recommendedName>
</protein>
<dbReference type="SUPFAM" id="SSF52540">
    <property type="entry name" value="P-loop containing nucleoside triphosphate hydrolases"/>
    <property type="match status" value="1"/>
</dbReference>
<dbReference type="InterPro" id="IPR000863">
    <property type="entry name" value="Sulfotransferase_dom"/>
</dbReference>
<evidence type="ECO:0000313" key="6">
    <source>
        <dbReference type="Proteomes" id="UP001166093"/>
    </source>
</evidence>
<feature type="domain" description="Sulfotransferase" evidence="4">
    <location>
        <begin position="49"/>
        <end position="281"/>
    </location>
</feature>
<dbReference type="Proteomes" id="UP001166093">
    <property type="component" value="Unassembled WGS sequence"/>
</dbReference>
<evidence type="ECO:0000256" key="2">
    <source>
        <dbReference type="ARBA" id="ARBA00022679"/>
    </source>
</evidence>
<evidence type="ECO:0000256" key="1">
    <source>
        <dbReference type="ARBA" id="ARBA00005771"/>
    </source>
</evidence>
<accession>A0ABS2YHB9</accession>
<evidence type="ECO:0000256" key="3">
    <source>
        <dbReference type="RuleBase" id="RU361155"/>
    </source>
</evidence>
<dbReference type="Pfam" id="PF00685">
    <property type="entry name" value="Sulfotransfer_1"/>
    <property type="match status" value="1"/>
</dbReference>